<evidence type="ECO:0000313" key="1">
    <source>
        <dbReference type="EMBL" id="KAK7361578.1"/>
    </source>
</evidence>
<keyword evidence="2" id="KW-1185">Reference proteome</keyword>
<sequence length="102" mass="11416">MAITQMLPLPVKHLLMQGQDLEKRRSPCSDGLHVSALWSNLPHGVMHVPQPRVKLHMRKAWINTGPGVSLPSYLAATLCQLAQVRHATPWPSLRIPRTALLF</sequence>
<dbReference type="EMBL" id="JAYMYQ010000001">
    <property type="protein sequence ID" value="KAK7361578.1"/>
    <property type="molecule type" value="Genomic_DNA"/>
</dbReference>
<gene>
    <name evidence="1" type="ORF">VNO77_03648</name>
</gene>
<name>A0AAN9RCF6_CANGL</name>
<dbReference type="AlphaFoldDB" id="A0AAN9RCF6"/>
<reference evidence="1 2" key="1">
    <citation type="submission" date="2024-01" db="EMBL/GenBank/DDBJ databases">
        <title>The genomes of 5 underutilized Papilionoideae crops provide insights into root nodulation and disease resistanc.</title>
        <authorList>
            <person name="Jiang F."/>
        </authorList>
    </citation>
    <scope>NUCLEOTIDE SEQUENCE [LARGE SCALE GENOMIC DNA]</scope>
    <source>
        <strain evidence="1">LVBAO_FW01</strain>
        <tissue evidence="1">Leaves</tissue>
    </source>
</reference>
<organism evidence="1 2">
    <name type="scientific">Canavalia gladiata</name>
    <name type="common">Sword bean</name>
    <name type="synonym">Dolichos gladiatus</name>
    <dbReference type="NCBI Taxonomy" id="3824"/>
    <lineage>
        <taxon>Eukaryota</taxon>
        <taxon>Viridiplantae</taxon>
        <taxon>Streptophyta</taxon>
        <taxon>Embryophyta</taxon>
        <taxon>Tracheophyta</taxon>
        <taxon>Spermatophyta</taxon>
        <taxon>Magnoliopsida</taxon>
        <taxon>eudicotyledons</taxon>
        <taxon>Gunneridae</taxon>
        <taxon>Pentapetalae</taxon>
        <taxon>rosids</taxon>
        <taxon>fabids</taxon>
        <taxon>Fabales</taxon>
        <taxon>Fabaceae</taxon>
        <taxon>Papilionoideae</taxon>
        <taxon>50 kb inversion clade</taxon>
        <taxon>NPAAA clade</taxon>
        <taxon>indigoferoid/millettioid clade</taxon>
        <taxon>Phaseoleae</taxon>
        <taxon>Canavalia</taxon>
    </lineage>
</organism>
<accession>A0AAN9RCF6</accession>
<comment type="caution">
    <text evidence="1">The sequence shown here is derived from an EMBL/GenBank/DDBJ whole genome shotgun (WGS) entry which is preliminary data.</text>
</comment>
<dbReference type="Proteomes" id="UP001367508">
    <property type="component" value="Unassembled WGS sequence"/>
</dbReference>
<protein>
    <submittedName>
        <fullName evidence="1">Uncharacterized protein</fullName>
    </submittedName>
</protein>
<proteinExistence type="predicted"/>
<evidence type="ECO:0000313" key="2">
    <source>
        <dbReference type="Proteomes" id="UP001367508"/>
    </source>
</evidence>